<feature type="transmembrane region" description="Helical" evidence="8">
    <location>
        <begin position="110"/>
        <end position="128"/>
    </location>
</feature>
<evidence type="ECO:0000256" key="7">
    <source>
        <dbReference type="ARBA" id="ARBA00023136"/>
    </source>
</evidence>
<keyword evidence="5 8" id="KW-0812">Transmembrane</keyword>
<gene>
    <name evidence="9" type="ORF">BED47_19225</name>
</gene>
<dbReference type="InterPro" id="IPR004761">
    <property type="entry name" value="Spore_GerAB"/>
</dbReference>
<keyword evidence="4" id="KW-0309">Germination</keyword>
<evidence type="ECO:0000313" key="10">
    <source>
        <dbReference type="Proteomes" id="UP000094580"/>
    </source>
</evidence>
<feature type="transmembrane region" description="Helical" evidence="8">
    <location>
        <begin position="76"/>
        <end position="98"/>
    </location>
</feature>
<proteinExistence type="inferred from homology"/>
<keyword evidence="7 8" id="KW-0472">Membrane</keyword>
<feature type="transmembrane region" description="Helical" evidence="8">
    <location>
        <begin position="300"/>
        <end position="321"/>
    </location>
</feature>
<comment type="subcellular location">
    <subcellularLocation>
        <location evidence="1">Membrane</location>
        <topology evidence="1">Multi-pass membrane protein</topology>
    </subcellularLocation>
</comment>
<evidence type="ECO:0000256" key="4">
    <source>
        <dbReference type="ARBA" id="ARBA00022544"/>
    </source>
</evidence>
<organism evidence="9 10">
    <name type="scientific">Gottfriedia luciferensis</name>
    <dbReference type="NCBI Taxonomy" id="178774"/>
    <lineage>
        <taxon>Bacteria</taxon>
        <taxon>Bacillati</taxon>
        <taxon>Bacillota</taxon>
        <taxon>Bacilli</taxon>
        <taxon>Bacillales</taxon>
        <taxon>Bacillaceae</taxon>
        <taxon>Gottfriedia</taxon>
    </lineage>
</organism>
<feature type="transmembrane region" description="Helical" evidence="8">
    <location>
        <begin position="327"/>
        <end position="348"/>
    </location>
</feature>
<keyword evidence="6 8" id="KW-1133">Transmembrane helix</keyword>
<evidence type="ECO:0000256" key="8">
    <source>
        <dbReference type="SAM" id="Phobius"/>
    </source>
</evidence>
<feature type="transmembrane region" description="Helical" evidence="8">
    <location>
        <begin position="262"/>
        <end position="288"/>
    </location>
</feature>
<dbReference type="PANTHER" id="PTHR34975:SF2">
    <property type="entry name" value="SPORE GERMINATION PROTEIN A2"/>
    <property type="match status" value="1"/>
</dbReference>
<dbReference type="Gene3D" id="1.20.1740.10">
    <property type="entry name" value="Amino acid/polyamine transporter I"/>
    <property type="match status" value="1"/>
</dbReference>
<dbReference type="RefSeq" id="WP_069033210.1">
    <property type="nucleotide sequence ID" value="NZ_MDKC01000007.1"/>
</dbReference>
<feature type="transmembrane region" description="Helical" evidence="8">
    <location>
        <begin position="37"/>
        <end position="56"/>
    </location>
</feature>
<protein>
    <recommendedName>
        <fullName evidence="11">Spore germination protein (Amino acid permease)</fullName>
    </recommendedName>
</protein>
<evidence type="ECO:0000256" key="6">
    <source>
        <dbReference type="ARBA" id="ARBA00022989"/>
    </source>
</evidence>
<evidence type="ECO:0008006" key="11">
    <source>
        <dbReference type="Google" id="ProtNLM"/>
    </source>
</evidence>
<accession>A0ABX2ZV68</accession>
<keyword evidence="10" id="KW-1185">Reference proteome</keyword>
<dbReference type="Proteomes" id="UP000094580">
    <property type="component" value="Unassembled WGS sequence"/>
</dbReference>
<comment type="similarity">
    <text evidence="2">Belongs to the amino acid-polyamine-organocation (APC) superfamily. Spore germination protein (SGP) (TC 2.A.3.9) family.</text>
</comment>
<name>A0ABX2ZV68_9BACI</name>
<dbReference type="EMBL" id="MDKC01000007">
    <property type="protein sequence ID" value="ODG92575.1"/>
    <property type="molecule type" value="Genomic_DNA"/>
</dbReference>
<dbReference type="PANTHER" id="PTHR34975">
    <property type="entry name" value="SPORE GERMINATION PROTEIN A2"/>
    <property type="match status" value="1"/>
</dbReference>
<reference evidence="9 10" key="1">
    <citation type="submission" date="2016-07" db="EMBL/GenBank/DDBJ databases">
        <authorList>
            <person name="Townsley L."/>
            <person name="Shank E.A."/>
        </authorList>
    </citation>
    <scope>NUCLEOTIDE SEQUENCE [LARGE SCALE GENOMIC DNA]</scope>
    <source>
        <strain evidence="9 10">CH01</strain>
    </source>
</reference>
<dbReference type="NCBIfam" id="TIGR00912">
    <property type="entry name" value="2A0309"/>
    <property type="match status" value="1"/>
</dbReference>
<feature type="transmembrane region" description="Helical" evidence="8">
    <location>
        <begin position="7"/>
        <end position="25"/>
    </location>
</feature>
<keyword evidence="3" id="KW-0813">Transport</keyword>
<evidence type="ECO:0000256" key="2">
    <source>
        <dbReference type="ARBA" id="ARBA00007998"/>
    </source>
</evidence>
<feature type="transmembrane region" description="Helical" evidence="8">
    <location>
        <begin position="178"/>
        <end position="197"/>
    </location>
</feature>
<dbReference type="Pfam" id="PF03845">
    <property type="entry name" value="Spore_permease"/>
    <property type="match status" value="1"/>
</dbReference>
<evidence type="ECO:0000256" key="3">
    <source>
        <dbReference type="ARBA" id="ARBA00022448"/>
    </source>
</evidence>
<sequence length="356" mass="41472">MIKNKHLFFIILTTQFGVTISQLPYTVYKKAGPDGWISVLLTGVFIQVLLFIYYSLYKSFPDKAFTEYTKTLMTTYIGNFINACYFLYFFYICIKLSIEFVDVINNWMFPNTPPWIIFCLFILTAIFIAKEDIQTIGRTFLSFSFIFIFVILFLMFAYKDAHFGRLLPVGGSGIRKISSGMSSSFVNMLGFEVFLFLSTHFEKTKKKLFTISMANLVSTILFTFVVLTCYISLSHYQSTKITYPILYIIKGYQLQMVENLHIILLSFWTIIIALSIIIYFYILSDGILKQFKSKFQNRTLIVIVISLILICTYPIFSIPIIDKIQFLRISIYFDTIFIIVIPCLLFIVNKVRRLIT</sequence>
<feature type="transmembrane region" description="Helical" evidence="8">
    <location>
        <begin position="140"/>
        <end position="158"/>
    </location>
</feature>
<evidence type="ECO:0000256" key="5">
    <source>
        <dbReference type="ARBA" id="ARBA00022692"/>
    </source>
</evidence>
<evidence type="ECO:0000256" key="1">
    <source>
        <dbReference type="ARBA" id="ARBA00004141"/>
    </source>
</evidence>
<evidence type="ECO:0000313" key="9">
    <source>
        <dbReference type="EMBL" id="ODG92575.1"/>
    </source>
</evidence>
<feature type="transmembrane region" description="Helical" evidence="8">
    <location>
        <begin position="209"/>
        <end position="233"/>
    </location>
</feature>
<comment type="caution">
    <text evidence="9">The sequence shown here is derived from an EMBL/GenBank/DDBJ whole genome shotgun (WGS) entry which is preliminary data.</text>
</comment>